<dbReference type="RefSeq" id="WP_190836111.1">
    <property type="nucleotide sequence ID" value="NZ_CAWPPI010000104.1"/>
</dbReference>
<keyword evidence="2" id="KW-1185">Reference proteome</keyword>
<proteinExistence type="predicted"/>
<accession>A0A8J7BZ81</accession>
<reference evidence="1" key="1">
    <citation type="submission" date="2020-09" db="EMBL/GenBank/DDBJ databases">
        <title>Iningainema tapete sp. nov. (Scytonemataceae, Cyanobacteria) from greenhouses in central Florida (USA) produces two types of nodularin with biosynthetic potential for microcystin-LR and anabaenopeptins.</title>
        <authorList>
            <person name="Berthold D.E."/>
            <person name="Lefler F.W."/>
            <person name="Huang I.-S."/>
            <person name="Abdulla H."/>
            <person name="Zimba P.V."/>
            <person name="Laughinghouse H.D. IV."/>
        </authorList>
    </citation>
    <scope>NUCLEOTIDE SEQUENCE</scope>
    <source>
        <strain evidence="1">BLCCT55</strain>
    </source>
</reference>
<comment type="caution">
    <text evidence="1">The sequence shown here is derived from an EMBL/GenBank/DDBJ whole genome shotgun (WGS) entry which is preliminary data.</text>
</comment>
<evidence type="ECO:0000313" key="1">
    <source>
        <dbReference type="EMBL" id="MBD2777047.1"/>
    </source>
</evidence>
<dbReference type="EMBL" id="JACXAE010000104">
    <property type="protein sequence ID" value="MBD2777047.1"/>
    <property type="molecule type" value="Genomic_DNA"/>
</dbReference>
<sequence length="73" mass="8177">MSKGEALRQAKLSQINSHPFFWSHPLSSSVMPSRWFWADAMHVEPFCINAIANHLCANLIKPAPTSSPNQTSR</sequence>
<protein>
    <submittedName>
        <fullName evidence="1">Uncharacterized protein</fullName>
    </submittedName>
</protein>
<organism evidence="1 2">
    <name type="scientific">Iningainema tapete BLCC-T55</name>
    <dbReference type="NCBI Taxonomy" id="2748662"/>
    <lineage>
        <taxon>Bacteria</taxon>
        <taxon>Bacillati</taxon>
        <taxon>Cyanobacteriota</taxon>
        <taxon>Cyanophyceae</taxon>
        <taxon>Nostocales</taxon>
        <taxon>Scytonemataceae</taxon>
        <taxon>Iningainema tapete</taxon>
    </lineage>
</organism>
<gene>
    <name evidence="1" type="ORF">ICL16_34625</name>
</gene>
<dbReference type="Proteomes" id="UP000629098">
    <property type="component" value="Unassembled WGS sequence"/>
</dbReference>
<dbReference type="AlphaFoldDB" id="A0A8J7BZ81"/>
<name>A0A8J7BZ81_9CYAN</name>
<evidence type="ECO:0000313" key="2">
    <source>
        <dbReference type="Proteomes" id="UP000629098"/>
    </source>
</evidence>